<comment type="similarity">
    <text evidence="2">Belongs to the methyl-accepting chemotaxis (MCP) protein family.</text>
</comment>
<dbReference type="STRING" id="476652.DEAC_c25070"/>
<feature type="transmembrane region" description="Helical" evidence="5">
    <location>
        <begin position="190"/>
        <end position="211"/>
    </location>
</feature>
<keyword evidence="5" id="KW-0472">Membrane</keyword>
<evidence type="ECO:0000259" key="6">
    <source>
        <dbReference type="PROSITE" id="PS50111"/>
    </source>
</evidence>
<dbReference type="GO" id="GO:0004888">
    <property type="term" value="F:transmembrane signaling receptor activity"/>
    <property type="evidence" value="ECO:0007669"/>
    <property type="project" value="TreeGrafter"/>
</dbReference>
<dbReference type="PANTHER" id="PTHR43531:SF11">
    <property type="entry name" value="METHYL-ACCEPTING CHEMOTAXIS PROTEIN 3"/>
    <property type="match status" value="1"/>
</dbReference>
<dbReference type="PROSITE" id="PS50111">
    <property type="entry name" value="CHEMOTAXIS_TRANSDUC_2"/>
    <property type="match status" value="1"/>
</dbReference>
<dbReference type="RefSeq" id="WP_083996136.1">
    <property type="nucleotide sequence ID" value="NZ_LDZY01000008.1"/>
</dbReference>
<dbReference type="EMBL" id="LDZY01000008">
    <property type="protein sequence ID" value="KLU65370.1"/>
    <property type="molecule type" value="Genomic_DNA"/>
</dbReference>
<dbReference type="CDD" id="cd17527">
    <property type="entry name" value="HAMP_II"/>
    <property type="match status" value="1"/>
</dbReference>
<dbReference type="Gene3D" id="6.10.340.10">
    <property type="match status" value="1"/>
</dbReference>
<feature type="region of interest" description="Disordered" evidence="4">
    <location>
        <begin position="808"/>
        <end position="842"/>
    </location>
</feature>
<dbReference type="CDD" id="cd17528">
    <property type="entry name" value="HAMP_III"/>
    <property type="match status" value="1"/>
</dbReference>
<dbReference type="SMART" id="SM00304">
    <property type="entry name" value="HAMP"/>
    <property type="match status" value="3"/>
</dbReference>
<dbReference type="InterPro" id="IPR051310">
    <property type="entry name" value="MCP_chemotaxis"/>
</dbReference>
<dbReference type="Pfam" id="PF12729">
    <property type="entry name" value="4HB_MCP_1"/>
    <property type="match status" value="1"/>
</dbReference>
<keyword evidence="5" id="KW-0812">Transmembrane</keyword>
<dbReference type="PANTHER" id="PTHR43531">
    <property type="entry name" value="PROTEIN ICFG"/>
    <property type="match status" value="1"/>
</dbReference>
<keyword evidence="1" id="KW-0145">Chemotaxis</keyword>
<evidence type="ECO:0000256" key="5">
    <source>
        <dbReference type="SAM" id="Phobius"/>
    </source>
</evidence>
<accession>A0A0J1FPE8</accession>
<dbReference type="Pfam" id="PF18575">
    <property type="entry name" value="HAMP_N3"/>
    <property type="match status" value="1"/>
</dbReference>
<dbReference type="InterPro" id="IPR041395">
    <property type="entry name" value="McpB_HAMP_3rd"/>
</dbReference>
<sequence>MKWFLNMKISVKLLVSFIIVALLSGVVGLVGIINLKKSDTQYSSLYTNYGVSLSYLSNIAEGFQRMRVNLRDLMVDTNQGNKQNYINSIKTLEKNVQDNMNIYEKNISTSEDRALFSQLQEAWNKLLPVVDKEIALASSQQEQQAYIISTSEGTQVTQLVDDAINKVINQNITTGNRLSNQYGQNAESTINLMIGIIVFCMFMAVVLGIVLSRIISKPIRRLAEGAEKIALGEIDLKFEAKTRDELGILEKSFGKMIDSIRTQAETADKIAAGDLNVQVPVRSDKDVLSKSLEQVVHTLRNFLDEMGHMSKEHDLGDIDIFVPAENFQGAYRTMAQGVNDMVKGHLSVKKKAMACISEFAKGNFNAELEKFPGKKAFINENIEALRHNLKEVSSEIGILIGASKEGRLAERANAKLFKGDWADLVQGLNGLIDAILEPIQEAAGVLDEMAKGNLRVNVKGNYQGDHAKIKQALNETISTLDSYVSEISDALTQMANGNLDVEISKDYRGDFSEIKKSLNNIIQSLNDVFSDINNASTQVAAGSSQVSDSAQSLSQGSTEQASAIEELTASLEEIASQTKLNASNADKANGLAFAAKDDAIEGNNQMKEMLKAMDVINEASGNISKIIKVIDEIAFQTNTLALNAAVEAARAGQHGKGFAVVAEEVRNLATRSANAAKETTLLIEGSIKKVEGGTKIANDTAAALSKIVDGVAEAAELVGEIANASNEQALGINQINQGIQQVSAVVQTNSATSEESAAASEELSSQAELLREQVSRFKLKKTRYASMIKSFDELNPEVIKMLESMKQRKRGTENSMDQGYGEAAAARHNPKITLSDSEFGKY</sequence>
<dbReference type="InterPro" id="IPR004089">
    <property type="entry name" value="MCPsignal_dom"/>
</dbReference>
<dbReference type="GO" id="GO:0007165">
    <property type="term" value="P:signal transduction"/>
    <property type="evidence" value="ECO:0007669"/>
    <property type="project" value="UniProtKB-KW"/>
</dbReference>
<comment type="caution">
    <text evidence="8">The sequence shown here is derived from an EMBL/GenBank/DDBJ whole genome shotgun (WGS) entry which is preliminary data.</text>
</comment>
<dbReference type="CDD" id="cd11386">
    <property type="entry name" value="MCP_signal"/>
    <property type="match status" value="1"/>
</dbReference>
<feature type="domain" description="Methyl-accepting transducer" evidence="6">
    <location>
        <begin position="535"/>
        <end position="764"/>
    </location>
</feature>
<dbReference type="PATRIC" id="fig|476652.3.peg.2620"/>
<evidence type="ECO:0000256" key="1">
    <source>
        <dbReference type="ARBA" id="ARBA00022500"/>
    </source>
</evidence>
<dbReference type="Proteomes" id="UP000036356">
    <property type="component" value="Unassembled WGS sequence"/>
</dbReference>
<evidence type="ECO:0000313" key="8">
    <source>
        <dbReference type="EMBL" id="KLU65370.1"/>
    </source>
</evidence>
<reference evidence="8 9" key="1">
    <citation type="submission" date="2015-06" db="EMBL/GenBank/DDBJ databases">
        <title>Draft genome of the moderately acidophilic sulfate reducer Candidatus Desulfosporosinus acididurans strain M1.</title>
        <authorList>
            <person name="Poehlein A."/>
            <person name="Petzsch P."/>
            <person name="Johnson B.D."/>
            <person name="Schloemann M."/>
            <person name="Daniel R."/>
            <person name="Muehling M."/>
        </authorList>
    </citation>
    <scope>NUCLEOTIDE SEQUENCE [LARGE SCALE GENOMIC DNA]</scope>
    <source>
        <strain evidence="8 9">M1</strain>
    </source>
</reference>
<evidence type="ECO:0000256" key="3">
    <source>
        <dbReference type="PROSITE-ProRule" id="PRU00284"/>
    </source>
</evidence>
<dbReference type="PROSITE" id="PS50885">
    <property type="entry name" value="HAMP"/>
    <property type="match status" value="2"/>
</dbReference>
<feature type="domain" description="HAMP" evidence="7">
    <location>
        <begin position="213"/>
        <end position="265"/>
    </location>
</feature>
<dbReference type="GO" id="GO:0006935">
    <property type="term" value="P:chemotaxis"/>
    <property type="evidence" value="ECO:0007669"/>
    <property type="project" value="UniProtKB-KW"/>
</dbReference>
<evidence type="ECO:0000259" key="7">
    <source>
        <dbReference type="PROSITE" id="PS50885"/>
    </source>
</evidence>
<dbReference type="AlphaFoldDB" id="A0A0J1FPE8"/>
<dbReference type="Pfam" id="PF00015">
    <property type="entry name" value="MCPsignal"/>
    <property type="match status" value="1"/>
</dbReference>
<dbReference type="SUPFAM" id="SSF158472">
    <property type="entry name" value="HAMP domain-like"/>
    <property type="match status" value="1"/>
</dbReference>
<dbReference type="SUPFAM" id="SSF58104">
    <property type="entry name" value="Methyl-accepting chemotaxis protein (MCP) signaling domain"/>
    <property type="match status" value="1"/>
</dbReference>
<evidence type="ECO:0000256" key="4">
    <source>
        <dbReference type="SAM" id="MobiDB-lite"/>
    </source>
</evidence>
<dbReference type="InterPro" id="IPR024478">
    <property type="entry name" value="HlyB_4HB_MCP"/>
</dbReference>
<name>A0A0J1FPE8_9FIRM</name>
<keyword evidence="9" id="KW-1185">Reference proteome</keyword>
<dbReference type="Gene3D" id="1.20.120.1530">
    <property type="match status" value="2"/>
</dbReference>
<feature type="domain" description="HAMP" evidence="7">
    <location>
        <begin position="478"/>
        <end position="530"/>
    </location>
</feature>
<evidence type="ECO:0000256" key="2">
    <source>
        <dbReference type="ARBA" id="ARBA00029447"/>
    </source>
</evidence>
<dbReference type="InterPro" id="IPR003660">
    <property type="entry name" value="HAMP_dom"/>
</dbReference>
<dbReference type="Pfam" id="PF00672">
    <property type="entry name" value="HAMP"/>
    <property type="match status" value="1"/>
</dbReference>
<evidence type="ECO:0000313" key="9">
    <source>
        <dbReference type="Proteomes" id="UP000036356"/>
    </source>
</evidence>
<dbReference type="FunFam" id="1.10.287.950:FF:000001">
    <property type="entry name" value="Methyl-accepting chemotaxis sensory transducer"/>
    <property type="match status" value="1"/>
</dbReference>
<dbReference type="CDD" id="cd06225">
    <property type="entry name" value="HAMP"/>
    <property type="match status" value="2"/>
</dbReference>
<keyword evidence="3" id="KW-0807">Transducer</keyword>
<keyword evidence="5" id="KW-1133">Transmembrane helix</keyword>
<proteinExistence type="inferred from homology"/>
<gene>
    <name evidence="8" type="primary">tap</name>
    <name evidence="8" type="ORF">DEAC_c25070</name>
</gene>
<dbReference type="Pfam" id="PF18947">
    <property type="entry name" value="HAMP_2"/>
    <property type="match status" value="2"/>
</dbReference>
<dbReference type="GO" id="GO:0005886">
    <property type="term" value="C:plasma membrane"/>
    <property type="evidence" value="ECO:0007669"/>
    <property type="project" value="TreeGrafter"/>
</dbReference>
<dbReference type="Gene3D" id="1.10.287.950">
    <property type="entry name" value="Methyl-accepting chemotaxis protein"/>
    <property type="match status" value="1"/>
</dbReference>
<dbReference type="SMART" id="SM00283">
    <property type="entry name" value="MA"/>
    <property type="match status" value="1"/>
</dbReference>
<protein>
    <submittedName>
        <fullName evidence="8">Methyl-accepting chemotaxis protein IV</fullName>
    </submittedName>
</protein>
<organism evidence="8 9">
    <name type="scientific">Desulfosporosinus acididurans</name>
    <dbReference type="NCBI Taxonomy" id="476652"/>
    <lineage>
        <taxon>Bacteria</taxon>
        <taxon>Bacillati</taxon>
        <taxon>Bacillota</taxon>
        <taxon>Clostridia</taxon>
        <taxon>Eubacteriales</taxon>
        <taxon>Desulfitobacteriaceae</taxon>
        <taxon>Desulfosporosinus</taxon>
    </lineage>
</organism>